<keyword evidence="1" id="KW-0677">Repeat</keyword>
<reference evidence="4 5" key="1">
    <citation type="submission" date="2016-08" db="EMBL/GenBank/DDBJ databases">
        <title>A Parts List for Fungal Cellulosomes Revealed by Comparative Genomics.</title>
        <authorList>
            <consortium name="DOE Joint Genome Institute"/>
            <person name="Haitjema C.H."/>
            <person name="Gilmore S.P."/>
            <person name="Henske J.K."/>
            <person name="Solomon K.V."/>
            <person name="De Groot R."/>
            <person name="Kuo A."/>
            <person name="Mondo S.J."/>
            <person name="Salamov A.A."/>
            <person name="Labutti K."/>
            <person name="Zhao Z."/>
            <person name="Chiniquy J."/>
            <person name="Barry K."/>
            <person name="Brewer H.M."/>
            <person name="Purvine S.O."/>
            <person name="Wright A.T."/>
            <person name="Boxma B."/>
            <person name="Van Alen T."/>
            <person name="Hackstein J.H."/>
            <person name="Baker S.E."/>
            <person name="Grigoriev I.V."/>
            <person name="O'Malley M.A."/>
        </authorList>
    </citation>
    <scope>NUCLEOTIDE SEQUENCE [LARGE SCALE GENOMIC DNA]</scope>
    <source>
        <strain evidence="4 5">G1</strain>
    </source>
</reference>
<evidence type="ECO:0000313" key="4">
    <source>
        <dbReference type="EMBL" id="ORY24154.1"/>
    </source>
</evidence>
<keyword evidence="2 3" id="KW-0040">ANK repeat</keyword>
<dbReference type="PROSITE" id="PS50297">
    <property type="entry name" value="ANK_REP_REGION"/>
    <property type="match status" value="1"/>
</dbReference>
<dbReference type="Proteomes" id="UP000193920">
    <property type="component" value="Unassembled WGS sequence"/>
</dbReference>
<keyword evidence="5" id="KW-1185">Reference proteome</keyword>
<dbReference type="Pfam" id="PF13637">
    <property type="entry name" value="Ank_4"/>
    <property type="match status" value="1"/>
</dbReference>
<dbReference type="EMBL" id="MCOG01000225">
    <property type="protein sequence ID" value="ORY24154.1"/>
    <property type="molecule type" value="Genomic_DNA"/>
</dbReference>
<dbReference type="AlphaFoldDB" id="A0A1Y2ANU2"/>
<dbReference type="OrthoDB" id="426293at2759"/>
<gene>
    <name evidence="4" type="ORF">LY90DRAFT_462305</name>
</gene>
<proteinExistence type="predicted"/>
<feature type="non-terminal residue" evidence="4">
    <location>
        <position position="208"/>
    </location>
</feature>
<dbReference type="Gene3D" id="1.25.40.20">
    <property type="entry name" value="Ankyrin repeat-containing domain"/>
    <property type="match status" value="1"/>
</dbReference>
<evidence type="ECO:0000256" key="1">
    <source>
        <dbReference type="ARBA" id="ARBA00022737"/>
    </source>
</evidence>
<dbReference type="InterPro" id="IPR036770">
    <property type="entry name" value="Ankyrin_rpt-contain_sf"/>
</dbReference>
<evidence type="ECO:0000313" key="5">
    <source>
        <dbReference type="Proteomes" id="UP000193920"/>
    </source>
</evidence>
<dbReference type="PANTHER" id="PTHR24188:SF29">
    <property type="entry name" value="GH09064P"/>
    <property type="match status" value="1"/>
</dbReference>
<name>A0A1Y2ANU2_9FUNG</name>
<evidence type="ECO:0000256" key="3">
    <source>
        <dbReference type="PROSITE-ProRule" id="PRU00023"/>
    </source>
</evidence>
<dbReference type="PANTHER" id="PTHR24188">
    <property type="entry name" value="ANKYRIN REPEAT PROTEIN"/>
    <property type="match status" value="1"/>
</dbReference>
<feature type="repeat" description="ANK" evidence="3">
    <location>
        <begin position="184"/>
        <end position="208"/>
    </location>
</feature>
<accession>A0A1Y2ANU2</accession>
<sequence length="208" mass="24537">MSNFQIDGYINAIDSYNLNEIKFLLNNNNTNFNSNDDSDSNIHNKDIVFEIYKKGLLTPERLQFIVKNDYRYFKVSSALIKQLIKDNSLDLFDIIISNFRYYDNEFILKLLLLNYKNRMPLSTSELRKNVEHYTLTTQSNQKGITYYYKRSSFDYLINACNHGNFLLVKYLINHGVEVHKQDIWGDTPLFYACTSGNINLVKYLVEEK</sequence>
<evidence type="ECO:0000256" key="2">
    <source>
        <dbReference type="ARBA" id="ARBA00023043"/>
    </source>
</evidence>
<dbReference type="InterPro" id="IPR002110">
    <property type="entry name" value="Ankyrin_rpt"/>
</dbReference>
<dbReference type="SUPFAM" id="SSF48403">
    <property type="entry name" value="Ankyrin repeat"/>
    <property type="match status" value="1"/>
</dbReference>
<organism evidence="4 5">
    <name type="scientific">Neocallimastix californiae</name>
    <dbReference type="NCBI Taxonomy" id="1754190"/>
    <lineage>
        <taxon>Eukaryota</taxon>
        <taxon>Fungi</taxon>
        <taxon>Fungi incertae sedis</taxon>
        <taxon>Chytridiomycota</taxon>
        <taxon>Chytridiomycota incertae sedis</taxon>
        <taxon>Neocallimastigomycetes</taxon>
        <taxon>Neocallimastigales</taxon>
        <taxon>Neocallimastigaceae</taxon>
        <taxon>Neocallimastix</taxon>
    </lineage>
</organism>
<dbReference type="PROSITE" id="PS50088">
    <property type="entry name" value="ANK_REPEAT"/>
    <property type="match status" value="1"/>
</dbReference>
<protein>
    <submittedName>
        <fullName evidence="4">Uncharacterized protein</fullName>
    </submittedName>
</protein>
<comment type="caution">
    <text evidence="4">The sequence shown here is derived from an EMBL/GenBank/DDBJ whole genome shotgun (WGS) entry which is preliminary data.</text>
</comment>